<comment type="caution">
    <text evidence="2">The sequence shown here is derived from an EMBL/GenBank/DDBJ whole genome shotgun (WGS) entry which is preliminary data.</text>
</comment>
<dbReference type="Gene3D" id="3.40.50.1010">
    <property type="entry name" value="5'-nuclease"/>
    <property type="match status" value="1"/>
</dbReference>
<dbReference type="Proteomes" id="UP000298264">
    <property type="component" value="Unassembled WGS sequence"/>
</dbReference>
<dbReference type="PANTHER" id="PTHR34610">
    <property type="entry name" value="SSL7007 PROTEIN"/>
    <property type="match status" value="1"/>
</dbReference>
<dbReference type="InterPro" id="IPR029060">
    <property type="entry name" value="PIN-like_dom_sf"/>
</dbReference>
<dbReference type="OrthoDB" id="32918at2"/>
<dbReference type="NCBIfam" id="TIGR00305">
    <property type="entry name" value="putative toxin-antitoxin system toxin component, PIN family"/>
    <property type="match status" value="1"/>
</dbReference>
<evidence type="ECO:0000313" key="3">
    <source>
        <dbReference type="Proteomes" id="UP000298264"/>
    </source>
</evidence>
<gene>
    <name evidence="2" type="ORF">EHS11_11285</name>
</gene>
<dbReference type="EMBL" id="RQHV01000050">
    <property type="protein sequence ID" value="TGN09668.1"/>
    <property type="molecule type" value="Genomic_DNA"/>
</dbReference>
<proteinExistence type="predicted"/>
<protein>
    <submittedName>
        <fullName evidence="2">Putative toxin-antitoxin system toxin component, PIN family</fullName>
    </submittedName>
</protein>
<dbReference type="RefSeq" id="WP_135764518.1">
    <property type="nucleotide sequence ID" value="NZ_RQHV01000050.1"/>
</dbReference>
<dbReference type="Pfam" id="PF13470">
    <property type="entry name" value="PIN_3"/>
    <property type="match status" value="1"/>
</dbReference>
<name>A0A4R9LMG7_9LEPT</name>
<dbReference type="InterPro" id="IPR002716">
    <property type="entry name" value="PIN_dom"/>
</dbReference>
<dbReference type="PANTHER" id="PTHR34610:SF3">
    <property type="entry name" value="SSL7007 PROTEIN"/>
    <property type="match status" value="1"/>
</dbReference>
<organism evidence="2 3">
    <name type="scientific">Leptospira ilyithenensis</name>
    <dbReference type="NCBI Taxonomy" id="2484901"/>
    <lineage>
        <taxon>Bacteria</taxon>
        <taxon>Pseudomonadati</taxon>
        <taxon>Spirochaetota</taxon>
        <taxon>Spirochaetia</taxon>
        <taxon>Leptospirales</taxon>
        <taxon>Leptospiraceae</taxon>
        <taxon>Leptospira</taxon>
    </lineage>
</organism>
<dbReference type="AlphaFoldDB" id="A0A4R9LMG7"/>
<dbReference type="InterPro" id="IPR002850">
    <property type="entry name" value="PIN_toxin-like"/>
</dbReference>
<dbReference type="SUPFAM" id="SSF88723">
    <property type="entry name" value="PIN domain-like"/>
    <property type="match status" value="1"/>
</dbReference>
<feature type="domain" description="PIN" evidence="1">
    <location>
        <begin position="2"/>
        <end position="115"/>
    </location>
</feature>
<sequence length="145" mass="16925">MRVTVDTNVIYQALRDNRGASFYILSLIEIGKIELALSTPAFMEYSDVLLREKSLKDLQFRKNEINLFLDFISHIATPFSISYLMRPNLEDENDNMFVELAFASASRYLITSNVKDFNLGNNLRFDSFKIITPTDFVKMWRKAYE</sequence>
<accession>A0A4R9LMG7</accession>
<keyword evidence="3" id="KW-1185">Reference proteome</keyword>
<evidence type="ECO:0000313" key="2">
    <source>
        <dbReference type="EMBL" id="TGN09668.1"/>
    </source>
</evidence>
<evidence type="ECO:0000259" key="1">
    <source>
        <dbReference type="Pfam" id="PF13470"/>
    </source>
</evidence>
<reference evidence="2" key="1">
    <citation type="journal article" date="2019" name="PLoS Negl. Trop. Dis.">
        <title>Revisiting the worldwide diversity of Leptospira species in the environment.</title>
        <authorList>
            <person name="Vincent A.T."/>
            <person name="Schiettekatte O."/>
            <person name="Bourhy P."/>
            <person name="Veyrier F.J."/>
            <person name="Picardeau M."/>
        </authorList>
    </citation>
    <scope>NUCLEOTIDE SEQUENCE [LARGE SCALE GENOMIC DNA]</scope>
    <source>
        <strain evidence="2">201400974</strain>
    </source>
</reference>